<feature type="compositionally biased region" description="Basic and acidic residues" evidence="11">
    <location>
        <begin position="399"/>
        <end position="409"/>
    </location>
</feature>
<evidence type="ECO:0000256" key="2">
    <source>
        <dbReference type="ARBA" id="ARBA00010210"/>
    </source>
</evidence>
<comment type="similarity">
    <text evidence="2">Belongs to the ING family.</text>
</comment>
<evidence type="ECO:0000256" key="1">
    <source>
        <dbReference type="ARBA" id="ARBA00004123"/>
    </source>
</evidence>
<evidence type="ECO:0000313" key="13">
    <source>
        <dbReference type="EMBL" id="KAF1943742.1"/>
    </source>
</evidence>
<feature type="site" description="Histone H3K4me3 binding" evidence="8">
    <location>
        <position position="434"/>
    </location>
</feature>
<dbReference type="SUPFAM" id="SSF57903">
    <property type="entry name" value="FYVE/PHD zinc finger"/>
    <property type="match status" value="2"/>
</dbReference>
<feature type="binding site" evidence="9">
    <location>
        <position position="437"/>
    </location>
    <ligand>
        <name>Zn(2+)</name>
        <dbReference type="ChEBI" id="CHEBI:29105"/>
        <label>2</label>
    </ligand>
</feature>
<evidence type="ECO:0000256" key="4">
    <source>
        <dbReference type="ARBA" id="ARBA00022771"/>
    </source>
</evidence>
<name>A0A6A5SVI5_9PLEO</name>
<dbReference type="OrthoDB" id="3692852at2759"/>
<keyword evidence="3 9" id="KW-0479">Metal-binding</keyword>
<dbReference type="InterPro" id="IPR019787">
    <property type="entry name" value="Znf_PHD-finger"/>
</dbReference>
<dbReference type="EMBL" id="ML976022">
    <property type="protein sequence ID" value="KAF1943742.1"/>
    <property type="molecule type" value="Genomic_DNA"/>
</dbReference>
<dbReference type="Pfam" id="PF00628">
    <property type="entry name" value="PHD"/>
    <property type="match status" value="2"/>
</dbReference>
<dbReference type="GO" id="GO:0000785">
    <property type="term" value="C:chromatin"/>
    <property type="evidence" value="ECO:0007669"/>
    <property type="project" value="UniProtKB-ARBA"/>
</dbReference>
<feature type="binding site" evidence="9">
    <location>
        <position position="422"/>
    </location>
    <ligand>
        <name>Zn(2+)</name>
        <dbReference type="ChEBI" id="CHEBI:29105"/>
        <label>1</label>
    </ligand>
</feature>
<keyword evidence="14" id="KW-1185">Reference proteome</keyword>
<feature type="binding site" evidence="9">
    <location>
        <position position="468"/>
    </location>
    <ligand>
        <name>Zn(2+)</name>
        <dbReference type="ChEBI" id="CHEBI:29105"/>
        <label>2</label>
    </ligand>
</feature>
<dbReference type="Proteomes" id="UP000800038">
    <property type="component" value="Unassembled WGS sequence"/>
</dbReference>
<dbReference type="InterPro" id="IPR001965">
    <property type="entry name" value="Znf_PHD"/>
</dbReference>
<feature type="binding site" evidence="9">
    <location>
        <position position="426"/>
    </location>
    <ligand>
        <name>Zn(2+)</name>
        <dbReference type="ChEBI" id="CHEBI:29105"/>
        <label>1</label>
    </ligand>
</feature>
<dbReference type="GO" id="GO:0005634">
    <property type="term" value="C:nucleus"/>
    <property type="evidence" value="ECO:0007669"/>
    <property type="project" value="UniProtKB-SubCell"/>
</dbReference>
<dbReference type="PANTHER" id="PTHR10333">
    <property type="entry name" value="INHIBITOR OF GROWTH PROTEIN"/>
    <property type="match status" value="1"/>
</dbReference>
<keyword evidence="6" id="KW-0156">Chromatin regulator</keyword>
<keyword evidence="5 9" id="KW-0862">Zinc</keyword>
<feature type="region of interest" description="Disordered" evidence="11">
    <location>
        <begin position="179"/>
        <end position="201"/>
    </location>
</feature>
<keyword evidence="4 10" id="KW-0863">Zinc-finger</keyword>
<feature type="binding site" evidence="9">
    <location>
        <position position="465"/>
    </location>
    <ligand>
        <name>Zn(2+)</name>
        <dbReference type="ChEBI" id="CHEBI:29105"/>
        <label>2</label>
    </ligand>
</feature>
<dbReference type="PANTHER" id="PTHR10333:SF42">
    <property type="entry name" value="INHIBITOR OF GROWTH PROTEIN 5"/>
    <property type="match status" value="1"/>
</dbReference>
<feature type="region of interest" description="Disordered" evidence="11">
    <location>
        <begin position="383"/>
        <end position="409"/>
    </location>
</feature>
<evidence type="ECO:0000256" key="8">
    <source>
        <dbReference type="PIRSR" id="PIRSR628651-50"/>
    </source>
</evidence>
<dbReference type="SMART" id="SM00249">
    <property type="entry name" value="PHD"/>
    <property type="match status" value="2"/>
</dbReference>
<dbReference type="InterPro" id="IPR013083">
    <property type="entry name" value="Znf_RING/FYVE/PHD"/>
</dbReference>
<evidence type="ECO:0000256" key="9">
    <source>
        <dbReference type="PIRSR" id="PIRSR628651-51"/>
    </source>
</evidence>
<dbReference type="PROSITE" id="PS50016">
    <property type="entry name" value="ZF_PHD_2"/>
    <property type="match status" value="2"/>
</dbReference>
<dbReference type="AlphaFoldDB" id="A0A6A5SVI5"/>
<evidence type="ECO:0000256" key="3">
    <source>
        <dbReference type="ARBA" id="ARBA00022723"/>
    </source>
</evidence>
<sequence length="485" mass="53315">MGEGELLGQIDGVMMEVYQDLDMPDLDGEHEEEHDEVQQEEVASSGEIIMAEQEDTREHGEVQQGEISSVDLPEAIMVEQKDVQEHKEVQQEDLLSSDMPETFMTQDQDTYGQTPEPHPQVLDSAALNVEMADSAPLDLLTPQKEHIQHSKSPEPILSPRWTSPAPEVADEVIVAARNTPPASSRHTSPLLPSRHNTPRVKEEDVTAIATNLSEEAPTGLPGGSEEAPVIHLDFDEEAPAFHPDADQQAPFIYPDADHLNFDDEALIIHPDVDEEAPLINPDADEEVTITDTDIDQDASIVYLGTDEEASPKIVAPDQDAESIAEEAEATSQFCVEGCGGDDAGPMIACDSNCTRQWFHYPCVGLTDATNPRGGWHCPSCRPAATPKKRSRRSAANTDQKMHSHQATEDKIRARGTGEPKYCIKLCLSPANNNMIACDANCSQAWFHFECVGLKTSTVPEGSWYCPGCRLKEERQAKARALRRRG</sequence>
<dbReference type="Gene3D" id="3.30.40.10">
    <property type="entry name" value="Zinc/RING finger domain, C3HC4 (zinc finger)"/>
    <property type="match status" value="2"/>
</dbReference>
<keyword evidence="7" id="KW-0539">Nucleus</keyword>
<dbReference type="InterPro" id="IPR011011">
    <property type="entry name" value="Znf_FYVE_PHD"/>
</dbReference>
<feature type="binding site" evidence="9">
    <location>
        <position position="450"/>
    </location>
    <ligand>
        <name>Zn(2+)</name>
        <dbReference type="ChEBI" id="CHEBI:29105"/>
        <label>1</label>
    </ligand>
</feature>
<evidence type="ECO:0000256" key="6">
    <source>
        <dbReference type="ARBA" id="ARBA00022853"/>
    </source>
</evidence>
<feature type="domain" description="PHD-type" evidence="12">
    <location>
        <begin position="331"/>
        <end position="383"/>
    </location>
</feature>
<evidence type="ECO:0000256" key="11">
    <source>
        <dbReference type="SAM" id="MobiDB-lite"/>
    </source>
</evidence>
<feature type="site" description="Histone H3K4me3 binding" evidence="8">
    <location>
        <position position="438"/>
    </location>
</feature>
<dbReference type="InterPro" id="IPR028651">
    <property type="entry name" value="ING_fam"/>
</dbReference>
<gene>
    <name evidence="13" type="ORF">EJ02DRAFT_453002</name>
</gene>
<feature type="site" description="Histone H3K4me3 binding" evidence="8">
    <location>
        <position position="421"/>
    </location>
</feature>
<protein>
    <recommendedName>
        <fullName evidence="12">PHD-type domain-containing protein</fullName>
    </recommendedName>
</protein>
<reference evidence="13" key="1">
    <citation type="journal article" date="2020" name="Stud. Mycol.">
        <title>101 Dothideomycetes genomes: a test case for predicting lifestyles and emergence of pathogens.</title>
        <authorList>
            <person name="Haridas S."/>
            <person name="Albert R."/>
            <person name="Binder M."/>
            <person name="Bloem J."/>
            <person name="Labutti K."/>
            <person name="Salamov A."/>
            <person name="Andreopoulos B."/>
            <person name="Baker S."/>
            <person name="Barry K."/>
            <person name="Bills G."/>
            <person name="Bluhm B."/>
            <person name="Cannon C."/>
            <person name="Castanera R."/>
            <person name="Culley D."/>
            <person name="Daum C."/>
            <person name="Ezra D."/>
            <person name="Gonzalez J."/>
            <person name="Henrissat B."/>
            <person name="Kuo A."/>
            <person name="Liang C."/>
            <person name="Lipzen A."/>
            <person name="Lutzoni F."/>
            <person name="Magnuson J."/>
            <person name="Mondo S."/>
            <person name="Nolan M."/>
            <person name="Ohm R."/>
            <person name="Pangilinan J."/>
            <person name="Park H.-J."/>
            <person name="Ramirez L."/>
            <person name="Alfaro M."/>
            <person name="Sun H."/>
            <person name="Tritt A."/>
            <person name="Yoshinaga Y."/>
            <person name="Zwiers L.-H."/>
            <person name="Turgeon B."/>
            <person name="Goodwin S."/>
            <person name="Spatafora J."/>
            <person name="Crous P."/>
            <person name="Grigoriev I."/>
        </authorList>
    </citation>
    <scope>NUCLEOTIDE SEQUENCE</scope>
    <source>
        <strain evidence="13">CBS 161.51</strain>
    </source>
</reference>
<evidence type="ECO:0000259" key="12">
    <source>
        <dbReference type="PROSITE" id="PS50016"/>
    </source>
</evidence>
<evidence type="ECO:0000256" key="10">
    <source>
        <dbReference type="PROSITE-ProRule" id="PRU00146"/>
    </source>
</evidence>
<feature type="binding site" evidence="9">
    <location>
        <position position="447"/>
    </location>
    <ligand>
        <name>Zn(2+)</name>
        <dbReference type="ChEBI" id="CHEBI:29105"/>
        <label>1</label>
    </ligand>
</feature>
<comment type="subcellular location">
    <subcellularLocation>
        <location evidence="1">Nucleus</location>
    </subcellularLocation>
</comment>
<evidence type="ECO:0000313" key="14">
    <source>
        <dbReference type="Proteomes" id="UP000800038"/>
    </source>
</evidence>
<feature type="domain" description="PHD-type" evidence="12">
    <location>
        <begin position="419"/>
        <end position="471"/>
    </location>
</feature>
<evidence type="ECO:0000256" key="7">
    <source>
        <dbReference type="ARBA" id="ARBA00023242"/>
    </source>
</evidence>
<proteinExistence type="inferred from homology"/>
<dbReference type="GO" id="GO:0006325">
    <property type="term" value="P:chromatin organization"/>
    <property type="evidence" value="ECO:0007669"/>
    <property type="project" value="UniProtKB-KW"/>
</dbReference>
<dbReference type="GO" id="GO:0008270">
    <property type="term" value="F:zinc ion binding"/>
    <property type="evidence" value="ECO:0007669"/>
    <property type="project" value="UniProtKB-KW"/>
</dbReference>
<feature type="binding site" evidence="9">
    <location>
        <position position="441"/>
    </location>
    <ligand>
        <name>Zn(2+)</name>
        <dbReference type="ChEBI" id="CHEBI:29105"/>
        <label>2</label>
    </ligand>
</feature>
<evidence type="ECO:0000256" key="5">
    <source>
        <dbReference type="ARBA" id="ARBA00022833"/>
    </source>
</evidence>
<organism evidence="13 14">
    <name type="scientific">Clathrospora elynae</name>
    <dbReference type="NCBI Taxonomy" id="706981"/>
    <lineage>
        <taxon>Eukaryota</taxon>
        <taxon>Fungi</taxon>
        <taxon>Dikarya</taxon>
        <taxon>Ascomycota</taxon>
        <taxon>Pezizomycotina</taxon>
        <taxon>Dothideomycetes</taxon>
        <taxon>Pleosporomycetidae</taxon>
        <taxon>Pleosporales</taxon>
        <taxon>Diademaceae</taxon>
        <taxon>Clathrospora</taxon>
    </lineage>
</organism>
<accession>A0A6A5SVI5</accession>
<feature type="site" description="Histone H3K4me3 binding" evidence="8">
    <location>
        <position position="445"/>
    </location>
</feature>